<evidence type="ECO:0000313" key="2">
    <source>
        <dbReference type="EMBL" id="ALG07444.1"/>
    </source>
</evidence>
<dbReference type="CDD" id="cd00093">
    <property type="entry name" value="HTH_XRE"/>
    <property type="match status" value="1"/>
</dbReference>
<dbReference type="OrthoDB" id="3692765at2"/>
<feature type="domain" description="HTH cro/C1-type" evidence="1">
    <location>
        <begin position="18"/>
        <end position="72"/>
    </location>
</feature>
<dbReference type="Pfam" id="PF13560">
    <property type="entry name" value="HTH_31"/>
    <property type="match status" value="1"/>
</dbReference>
<dbReference type="KEGG" id="kphy:AOZ06_11395"/>
<dbReference type="Gene3D" id="1.10.260.40">
    <property type="entry name" value="lambda repressor-like DNA-binding domains"/>
    <property type="match status" value="1"/>
</dbReference>
<dbReference type="PROSITE" id="PS50943">
    <property type="entry name" value="HTH_CROC1"/>
    <property type="match status" value="1"/>
</dbReference>
<dbReference type="EMBL" id="CP012752">
    <property type="protein sequence ID" value="ALG07444.1"/>
    <property type="molecule type" value="Genomic_DNA"/>
</dbReference>
<evidence type="ECO:0000259" key="1">
    <source>
        <dbReference type="PROSITE" id="PS50943"/>
    </source>
</evidence>
<keyword evidence="3" id="KW-1185">Reference proteome</keyword>
<dbReference type="SMART" id="SM00530">
    <property type="entry name" value="HTH_XRE"/>
    <property type="match status" value="1"/>
</dbReference>
<reference evidence="2 3" key="1">
    <citation type="submission" date="2015-07" db="EMBL/GenBank/DDBJ databases">
        <title>Genome sequencing of Kibdelosporangium phytohabitans.</title>
        <authorList>
            <person name="Qin S."/>
            <person name="Xing K."/>
        </authorList>
    </citation>
    <scope>NUCLEOTIDE SEQUENCE [LARGE SCALE GENOMIC DNA]</scope>
    <source>
        <strain evidence="2 3">KLBMP1111</strain>
    </source>
</reference>
<accession>A0A0N9HZ37</accession>
<name>A0A0N9HZ37_9PSEU</name>
<gene>
    <name evidence="2" type="ORF">AOZ06_11395</name>
</gene>
<sequence>MKRLWKPNADGLVLARQLRQLRENTGLTQGEVGEQLGASASKVHRIEQGQLPWPDELSMMLDLYKVPDATQAVLRNTWEKAWQPRPARAKRDEESAS</sequence>
<dbReference type="AlphaFoldDB" id="A0A0N9HZ37"/>
<evidence type="ECO:0000313" key="3">
    <source>
        <dbReference type="Proteomes" id="UP000063699"/>
    </source>
</evidence>
<dbReference type="Proteomes" id="UP000063699">
    <property type="component" value="Chromosome"/>
</dbReference>
<dbReference type="GO" id="GO:0003677">
    <property type="term" value="F:DNA binding"/>
    <property type="evidence" value="ECO:0007669"/>
    <property type="project" value="InterPro"/>
</dbReference>
<protein>
    <recommendedName>
        <fullName evidence="1">HTH cro/C1-type domain-containing protein</fullName>
    </recommendedName>
</protein>
<dbReference type="InterPro" id="IPR001387">
    <property type="entry name" value="Cro/C1-type_HTH"/>
</dbReference>
<organism evidence="2 3">
    <name type="scientific">Kibdelosporangium phytohabitans</name>
    <dbReference type="NCBI Taxonomy" id="860235"/>
    <lineage>
        <taxon>Bacteria</taxon>
        <taxon>Bacillati</taxon>
        <taxon>Actinomycetota</taxon>
        <taxon>Actinomycetes</taxon>
        <taxon>Pseudonocardiales</taxon>
        <taxon>Pseudonocardiaceae</taxon>
        <taxon>Kibdelosporangium</taxon>
    </lineage>
</organism>
<dbReference type="SUPFAM" id="SSF47413">
    <property type="entry name" value="lambda repressor-like DNA-binding domains"/>
    <property type="match status" value="1"/>
</dbReference>
<proteinExistence type="predicted"/>
<dbReference type="RefSeq" id="WP_054289412.1">
    <property type="nucleotide sequence ID" value="NZ_CP012752.1"/>
</dbReference>
<dbReference type="InterPro" id="IPR010982">
    <property type="entry name" value="Lambda_DNA-bd_dom_sf"/>
</dbReference>